<dbReference type="InterPro" id="IPR018920">
    <property type="entry name" value="EssA/YueC"/>
</dbReference>
<keyword evidence="6 8" id="KW-0472">Membrane</keyword>
<evidence type="ECO:0000256" key="6">
    <source>
        <dbReference type="ARBA" id="ARBA00023136"/>
    </source>
</evidence>
<keyword evidence="11" id="KW-1185">Reference proteome</keyword>
<evidence type="ECO:0000256" key="3">
    <source>
        <dbReference type="ARBA" id="ARBA00022475"/>
    </source>
</evidence>
<dbReference type="Proteomes" id="UP000269301">
    <property type="component" value="Unassembled WGS sequence"/>
</dbReference>
<evidence type="ECO:0000256" key="9">
    <source>
        <dbReference type="SAM" id="SignalP"/>
    </source>
</evidence>
<feature type="transmembrane region" description="Helical" evidence="8">
    <location>
        <begin position="125"/>
        <end position="145"/>
    </location>
</feature>
<evidence type="ECO:0000256" key="7">
    <source>
        <dbReference type="SAM" id="MobiDB-lite"/>
    </source>
</evidence>
<dbReference type="InterPro" id="IPR034026">
    <property type="entry name" value="EssA"/>
</dbReference>
<sequence>MIMKKRLLSNIVLIIILMVGSPVLADDSTIKVEPNIYKGKDININRNFQETEQKKPLPEEQKNLTFEKENKTETDRIEEQLFLSSNIETNTIAAKAQQFNLFSEQDKRAIQLTDEAESVQNNSTIMILMIIAVSLVIGTMFFFIIPRMKQTYN</sequence>
<evidence type="ECO:0000313" key="10">
    <source>
        <dbReference type="EMBL" id="RKQ33906.1"/>
    </source>
</evidence>
<evidence type="ECO:0000256" key="2">
    <source>
        <dbReference type="ARBA" id="ARBA00008570"/>
    </source>
</evidence>
<evidence type="ECO:0000256" key="1">
    <source>
        <dbReference type="ARBA" id="ARBA00004162"/>
    </source>
</evidence>
<dbReference type="AlphaFoldDB" id="A0A495A3Y1"/>
<keyword evidence="9" id="KW-0732">Signal</keyword>
<feature type="chain" id="PRO_5019769530" evidence="9">
    <location>
        <begin position="26"/>
        <end position="153"/>
    </location>
</feature>
<gene>
    <name evidence="10" type="primary">essA</name>
    <name evidence="10" type="ORF">D8M06_08760</name>
</gene>
<dbReference type="EMBL" id="RBZP01000005">
    <property type="protein sequence ID" value="RKQ33906.1"/>
    <property type="molecule type" value="Genomic_DNA"/>
</dbReference>
<comment type="similarity">
    <text evidence="2">Belongs to the EssA family.</text>
</comment>
<dbReference type="Pfam" id="PF10661">
    <property type="entry name" value="EssA"/>
    <property type="match status" value="1"/>
</dbReference>
<comment type="subcellular location">
    <subcellularLocation>
        <location evidence="1">Cell membrane</location>
        <topology evidence="1">Single-pass membrane protein</topology>
    </subcellularLocation>
</comment>
<evidence type="ECO:0000256" key="5">
    <source>
        <dbReference type="ARBA" id="ARBA00022989"/>
    </source>
</evidence>
<keyword evidence="3" id="KW-1003">Cell membrane</keyword>
<feature type="signal peptide" evidence="9">
    <location>
        <begin position="1"/>
        <end position="25"/>
    </location>
</feature>
<evidence type="ECO:0000256" key="4">
    <source>
        <dbReference type="ARBA" id="ARBA00022692"/>
    </source>
</evidence>
<keyword evidence="5 8" id="KW-1133">Transmembrane helix</keyword>
<evidence type="ECO:0000313" key="11">
    <source>
        <dbReference type="Proteomes" id="UP000269301"/>
    </source>
</evidence>
<keyword evidence="4 8" id="KW-0812">Transmembrane</keyword>
<name>A0A495A3Y1_9BACI</name>
<dbReference type="NCBIfam" id="TIGR03927">
    <property type="entry name" value="T7SS_EssA_Firm"/>
    <property type="match status" value="1"/>
</dbReference>
<evidence type="ECO:0000256" key="8">
    <source>
        <dbReference type="SAM" id="Phobius"/>
    </source>
</evidence>
<organism evidence="10 11">
    <name type="scientific">Oceanobacillus halophilus</name>
    <dbReference type="NCBI Taxonomy" id="930130"/>
    <lineage>
        <taxon>Bacteria</taxon>
        <taxon>Bacillati</taxon>
        <taxon>Bacillota</taxon>
        <taxon>Bacilli</taxon>
        <taxon>Bacillales</taxon>
        <taxon>Bacillaceae</taxon>
        <taxon>Oceanobacillus</taxon>
    </lineage>
</organism>
<proteinExistence type="inferred from homology"/>
<comment type="caution">
    <text evidence="10">The sequence shown here is derived from an EMBL/GenBank/DDBJ whole genome shotgun (WGS) entry which is preliminary data.</text>
</comment>
<feature type="region of interest" description="Disordered" evidence="7">
    <location>
        <begin position="53"/>
        <end position="72"/>
    </location>
</feature>
<dbReference type="GO" id="GO:0005886">
    <property type="term" value="C:plasma membrane"/>
    <property type="evidence" value="ECO:0007669"/>
    <property type="project" value="UniProtKB-SubCell"/>
</dbReference>
<reference evidence="10 11" key="1">
    <citation type="journal article" date="2016" name="Int. J. Syst. Evol. Microbiol.">
        <title>Oceanobacillus halophilus sp. nov., a novel moderately halophilic bacterium from a hypersaline lake.</title>
        <authorList>
            <person name="Amoozegar M.A."/>
            <person name="Bagheri M."/>
            <person name="Makhdoumi A."/>
            <person name="Nikou M.M."/>
            <person name="Fazeli S.A.S."/>
            <person name="Schumann P."/>
            <person name="Sproer C."/>
            <person name="Sanchez-Porro C."/>
            <person name="Ventosa A."/>
        </authorList>
    </citation>
    <scope>NUCLEOTIDE SEQUENCE [LARGE SCALE GENOMIC DNA]</scope>
    <source>
        <strain evidence="10 11">DSM 23996</strain>
    </source>
</reference>
<protein>
    <submittedName>
        <fullName evidence="10">Type VII secretion protein EssA</fullName>
    </submittedName>
</protein>
<accession>A0A495A3Y1</accession>